<gene>
    <name evidence="1" type="ORF">AKJ09_09903</name>
</gene>
<dbReference type="STRING" id="1391654.AKJ09_09903"/>
<reference evidence="1 2" key="1">
    <citation type="submission" date="2015-08" db="EMBL/GenBank/DDBJ databases">
        <authorList>
            <person name="Babu N.S."/>
            <person name="Beckwith C.J."/>
            <person name="Beseler K.G."/>
            <person name="Brison A."/>
            <person name="Carone J.V."/>
            <person name="Caskin T.P."/>
            <person name="Diamond M."/>
            <person name="Durham M.E."/>
            <person name="Foxe J.M."/>
            <person name="Go M."/>
            <person name="Henderson B.A."/>
            <person name="Jones I.B."/>
            <person name="McGettigan J.A."/>
            <person name="Micheletti S.J."/>
            <person name="Nasrallah M.E."/>
            <person name="Ortiz D."/>
            <person name="Piller C.R."/>
            <person name="Privatt S.R."/>
            <person name="Schneider S.L."/>
            <person name="Sharp S."/>
            <person name="Smith T.C."/>
            <person name="Stanton J.D."/>
            <person name="Ullery H.E."/>
            <person name="Wilson R.J."/>
            <person name="Serrano M.G."/>
            <person name="Buck G."/>
            <person name="Lee V."/>
            <person name="Wang Y."/>
            <person name="Carvalho R."/>
            <person name="Voegtly L."/>
            <person name="Shi R."/>
            <person name="Duckworth R."/>
            <person name="Johnson A."/>
            <person name="Loviza R."/>
            <person name="Walstead R."/>
            <person name="Shah Z."/>
            <person name="Kiflezghi M."/>
            <person name="Wade K."/>
            <person name="Ball S.L."/>
            <person name="Bradley K.W."/>
            <person name="Asai D.J."/>
            <person name="Bowman C.A."/>
            <person name="Russell D.A."/>
            <person name="Pope W.H."/>
            <person name="Jacobs-Sera D."/>
            <person name="Hendrix R.W."/>
            <person name="Hatfull G.F."/>
        </authorList>
    </citation>
    <scope>NUCLEOTIDE SEQUENCE [LARGE SCALE GENOMIC DNA]</scope>
    <source>
        <strain evidence="1 2">DSM 27648</strain>
    </source>
</reference>
<organism evidence="1 2">
    <name type="scientific">Labilithrix luteola</name>
    <dbReference type="NCBI Taxonomy" id="1391654"/>
    <lineage>
        <taxon>Bacteria</taxon>
        <taxon>Pseudomonadati</taxon>
        <taxon>Myxococcota</taxon>
        <taxon>Polyangia</taxon>
        <taxon>Polyangiales</taxon>
        <taxon>Labilitrichaceae</taxon>
        <taxon>Labilithrix</taxon>
    </lineage>
</organism>
<dbReference type="KEGG" id="llu:AKJ09_09903"/>
<sequence length="89" mass="9677">MHHGLPRGEVEPFGQVAVASVRAAVDAGQVAAVGQRKANRSRRRCALGRVRGPTRPVLDDTQGVHRSPTLAEKGVRVARAQRRRAHLSR</sequence>
<dbReference type="AlphaFoldDB" id="A0A0K1QCV3"/>
<evidence type="ECO:0000313" key="1">
    <source>
        <dbReference type="EMBL" id="AKV03240.1"/>
    </source>
</evidence>
<keyword evidence="2" id="KW-1185">Reference proteome</keyword>
<dbReference type="EMBL" id="CP012333">
    <property type="protein sequence ID" value="AKV03240.1"/>
    <property type="molecule type" value="Genomic_DNA"/>
</dbReference>
<proteinExistence type="predicted"/>
<evidence type="ECO:0000313" key="2">
    <source>
        <dbReference type="Proteomes" id="UP000064967"/>
    </source>
</evidence>
<dbReference type="Proteomes" id="UP000064967">
    <property type="component" value="Chromosome"/>
</dbReference>
<protein>
    <submittedName>
        <fullName evidence="1">Uncharacterized protein</fullName>
    </submittedName>
</protein>
<accession>A0A0K1QCV3</accession>
<name>A0A0K1QCV3_9BACT</name>